<dbReference type="InterPro" id="IPR017896">
    <property type="entry name" value="4Fe4S_Fe-S-bd"/>
</dbReference>
<accession>A0A9X7P4U4</accession>
<dbReference type="GO" id="GO:0051539">
    <property type="term" value="F:4 iron, 4 sulfur cluster binding"/>
    <property type="evidence" value="ECO:0007669"/>
    <property type="project" value="UniProtKB-KW"/>
</dbReference>
<keyword evidence="5" id="KW-0249">Electron transport</keyword>
<organism evidence="9 10">
    <name type="scientific">Neomoorella stamsii</name>
    <dbReference type="NCBI Taxonomy" id="1266720"/>
    <lineage>
        <taxon>Bacteria</taxon>
        <taxon>Bacillati</taxon>
        <taxon>Bacillota</taxon>
        <taxon>Clostridia</taxon>
        <taxon>Neomoorellales</taxon>
        <taxon>Neomoorellaceae</taxon>
        <taxon>Neomoorella</taxon>
    </lineage>
</organism>
<evidence type="ECO:0000256" key="1">
    <source>
        <dbReference type="ARBA" id="ARBA00022448"/>
    </source>
</evidence>
<keyword evidence="3" id="KW-0479">Metal-binding</keyword>
<dbReference type="SUPFAM" id="SSF54862">
    <property type="entry name" value="4Fe-4S ferredoxins"/>
    <property type="match status" value="1"/>
</dbReference>
<dbReference type="PANTHER" id="PTHR43177">
    <property type="entry name" value="PROTEIN NRFC"/>
    <property type="match status" value="1"/>
</dbReference>
<dbReference type="Proteomes" id="UP000239430">
    <property type="component" value="Unassembled WGS sequence"/>
</dbReference>
<dbReference type="Pfam" id="PF13247">
    <property type="entry name" value="Fer4_11"/>
    <property type="match status" value="1"/>
</dbReference>
<evidence type="ECO:0000313" key="10">
    <source>
        <dbReference type="Proteomes" id="UP000239430"/>
    </source>
</evidence>
<reference evidence="9 10" key="1">
    <citation type="submission" date="2018-03" db="EMBL/GenBank/DDBJ databases">
        <title>Genome sequence of Moorella stamsii DSM 26217.</title>
        <authorList>
            <person name="Poehlein A."/>
            <person name="Daniel R."/>
        </authorList>
    </citation>
    <scope>NUCLEOTIDE SEQUENCE [LARGE SCALE GENOMIC DNA]</scope>
    <source>
        <strain evidence="10">DSM 26217</strain>
    </source>
</reference>
<dbReference type="RefSeq" id="WP_054936694.1">
    <property type="nucleotide sequence ID" value="NZ_PVXL01000078.1"/>
</dbReference>
<keyword evidence="6" id="KW-0408">Iron</keyword>
<comment type="caution">
    <text evidence="9">The sequence shown here is derived from an EMBL/GenBank/DDBJ whole genome shotgun (WGS) entry which is preliminary data.</text>
</comment>
<feature type="domain" description="4Fe-4S ferredoxin-type" evidence="8">
    <location>
        <begin position="83"/>
        <end position="114"/>
    </location>
</feature>
<protein>
    <submittedName>
        <fullName evidence="9">Iron-sulfur protein</fullName>
    </submittedName>
</protein>
<dbReference type="EMBL" id="PVXL01000078">
    <property type="protein sequence ID" value="PRR68921.1"/>
    <property type="molecule type" value="Genomic_DNA"/>
</dbReference>
<dbReference type="PROSITE" id="PS51379">
    <property type="entry name" value="4FE4S_FER_2"/>
    <property type="match status" value="1"/>
</dbReference>
<evidence type="ECO:0000256" key="4">
    <source>
        <dbReference type="ARBA" id="ARBA00022737"/>
    </source>
</evidence>
<gene>
    <name evidence="9" type="primary">cooF</name>
    <name evidence="9" type="ORF">MOST_32030</name>
</gene>
<evidence type="ECO:0000256" key="7">
    <source>
        <dbReference type="ARBA" id="ARBA00023014"/>
    </source>
</evidence>
<dbReference type="GO" id="GO:0046872">
    <property type="term" value="F:metal ion binding"/>
    <property type="evidence" value="ECO:0007669"/>
    <property type="project" value="UniProtKB-KW"/>
</dbReference>
<dbReference type="PANTHER" id="PTHR43177:SF5">
    <property type="entry name" value="ANAEROBIC DIMETHYL SULFOXIDE REDUCTASE CHAIN B-RELATED"/>
    <property type="match status" value="1"/>
</dbReference>
<evidence type="ECO:0000313" key="9">
    <source>
        <dbReference type="EMBL" id="PRR68921.1"/>
    </source>
</evidence>
<dbReference type="InterPro" id="IPR050954">
    <property type="entry name" value="ET_IronSulfur_Cluster-Binding"/>
</dbReference>
<evidence type="ECO:0000256" key="3">
    <source>
        <dbReference type="ARBA" id="ARBA00022723"/>
    </source>
</evidence>
<sequence>MHREILIRFDRCLGCLSCEIACAIAHAEEQTLLGAITQPKPPQKRIYVEQVESRKAPVTCRHCQEAYCIDACIAGAMHRTEEGVVTNLGREQKCIGCWMCVMVCPYGVIRRDGEQRIALKCDRQCLDDQKVPACVRACPTKALVFTTVEEFEAEKRHQYLASLT</sequence>
<dbReference type="AlphaFoldDB" id="A0A9X7P4U4"/>
<dbReference type="InterPro" id="IPR017900">
    <property type="entry name" value="4Fe4S_Fe_S_CS"/>
</dbReference>
<name>A0A9X7P4U4_9FIRM</name>
<keyword evidence="1" id="KW-0813">Transport</keyword>
<dbReference type="CDD" id="cd10563">
    <property type="entry name" value="CooF_like"/>
    <property type="match status" value="1"/>
</dbReference>
<dbReference type="PROSITE" id="PS00198">
    <property type="entry name" value="4FE4S_FER_1"/>
    <property type="match status" value="1"/>
</dbReference>
<evidence type="ECO:0000256" key="5">
    <source>
        <dbReference type="ARBA" id="ARBA00022982"/>
    </source>
</evidence>
<keyword evidence="4" id="KW-0677">Repeat</keyword>
<evidence type="ECO:0000256" key="6">
    <source>
        <dbReference type="ARBA" id="ARBA00023004"/>
    </source>
</evidence>
<keyword evidence="2" id="KW-0004">4Fe-4S</keyword>
<keyword evidence="7" id="KW-0411">Iron-sulfur</keyword>
<proteinExistence type="predicted"/>
<evidence type="ECO:0000259" key="8">
    <source>
        <dbReference type="PROSITE" id="PS51379"/>
    </source>
</evidence>
<keyword evidence="10" id="KW-1185">Reference proteome</keyword>
<evidence type="ECO:0000256" key="2">
    <source>
        <dbReference type="ARBA" id="ARBA00022485"/>
    </source>
</evidence>
<dbReference type="Gene3D" id="3.30.70.20">
    <property type="match status" value="2"/>
</dbReference>